<reference evidence="4" key="1">
    <citation type="submission" date="2017-01" db="EMBL/GenBank/DDBJ databases">
        <authorList>
            <person name="Varghese N."/>
            <person name="Submissions S."/>
        </authorList>
    </citation>
    <scope>NUCLEOTIDE SEQUENCE [LARGE SCALE GENOMIC DNA]</scope>
    <source>
        <strain evidence="4">MNA4</strain>
    </source>
</reference>
<dbReference type="EMBL" id="FTPL01000001">
    <property type="protein sequence ID" value="SIT73972.1"/>
    <property type="molecule type" value="Genomic_DNA"/>
</dbReference>
<keyword evidence="1" id="KW-0812">Transmembrane</keyword>
<dbReference type="PANTHER" id="PTHR30383">
    <property type="entry name" value="THIOESTERASE 1/PROTEASE 1/LYSOPHOSPHOLIPASE L1"/>
    <property type="match status" value="1"/>
</dbReference>
<name>A0A1U7PKP2_9BACI</name>
<keyword evidence="1" id="KW-1133">Transmembrane helix</keyword>
<dbReference type="InterPro" id="IPR051532">
    <property type="entry name" value="Ester_Hydrolysis_Enzymes"/>
</dbReference>
<dbReference type="Proteomes" id="UP000187550">
    <property type="component" value="Unassembled WGS sequence"/>
</dbReference>
<feature type="transmembrane region" description="Helical" evidence="1">
    <location>
        <begin position="6"/>
        <end position="26"/>
    </location>
</feature>
<dbReference type="InterPro" id="IPR013830">
    <property type="entry name" value="SGNH_hydro"/>
</dbReference>
<dbReference type="STRING" id="550447.SAMN05428946_1036"/>
<protein>
    <submittedName>
        <fullName evidence="3">Lysophospholipase L1</fullName>
    </submittedName>
</protein>
<feature type="domain" description="SGNH hydrolase-type esterase" evidence="2">
    <location>
        <begin position="71"/>
        <end position="226"/>
    </location>
</feature>
<evidence type="ECO:0000256" key="1">
    <source>
        <dbReference type="SAM" id="Phobius"/>
    </source>
</evidence>
<accession>A0A1U7PKP2</accession>
<evidence type="ECO:0000259" key="2">
    <source>
        <dbReference type="Pfam" id="PF13472"/>
    </source>
</evidence>
<dbReference type="Gene3D" id="3.40.50.1110">
    <property type="entry name" value="SGNH hydrolase"/>
    <property type="match status" value="1"/>
</dbReference>
<gene>
    <name evidence="3" type="ORF">SAMN05428946_1036</name>
</gene>
<dbReference type="AlphaFoldDB" id="A0A1U7PKP2"/>
<dbReference type="PANTHER" id="PTHR30383:SF5">
    <property type="entry name" value="SGNH HYDROLASE-TYPE ESTERASE DOMAIN-CONTAINING PROTEIN"/>
    <property type="match status" value="1"/>
</dbReference>
<dbReference type="SUPFAM" id="SSF52266">
    <property type="entry name" value="SGNH hydrolase"/>
    <property type="match status" value="1"/>
</dbReference>
<keyword evidence="1" id="KW-0472">Membrane</keyword>
<proteinExistence type="predicted"/>
<keyword evidence="4" id="KW-1185">Reference proteome</keyword>
<organism evidence="3 4">
    <name type="scientific">Edaphobacillus lindanitolerans</name>
    <dbReference type="NCBI Taxonomy" id="550447"/>
    <lineage>
        <taxon>Bacteria</taxon>
        <taxon>Bacillati</taxon>
        <taxon>Bacillota</taxon>
        <taxon>Bacilli</taxon>
        <taxon>Bacillales</taxon>
        <taxon>Bacillaceae</taxon>
        <taxon>Edaphobacillus</taxon>
    </lineage>
</organism>
<sequence length="239" mass="27100">MKKLKTVLAVSVLVNVLLLGIGGFYLSRHGGVREVKAQWEELTSPDQENPYYINKVSIFKALPDEPVDRAFIGDSLTDHGEFAEYFPGETVINRGIRDDTSEGVLKRIGEVAARTPKQAYIMIGTNDIMQDVKPEKYEKNMRKIVSAFDPGKTQVTLLSILPVNTEISDRPIDNQKVIQYNKIVKKIARDNDARYMNLDRLFTHGQGKMDSAYTVDGIHLNGKGYDEWMEKVKEMEESQ</sequence>
<evidence type="ECO:0000313" key="4">
    <source>
        <dbReference type="Proteomes" id="UP000187550"/>
    </source>
</evidence>
<dbReference type="GO" id="GO:0004622">
    <property type="term" value="F:phosphatidylcholine lysophospholipase activity"/>
    <property type="evidence" value="ECO:0007669"/>
    <property type="project" value="TreeGrafter"/>
</dbReference>
<evidence type="ECO:0000313" key="3">
    <source>
        <dbReference type="EMBL" id="SIT73972.1"/>
    </source>
</evidence>
<dbReference type="Pfam" id="PF13472">
    <property type="entry name" value="Lipase_GDSL_2"/>
    <property type="match status" value="1"/>
</dbReference>
<dbReference type="InterPro" id="IPR036514">
    <property type="entry name" value="SGNH_hydro_sf"/>
</dbReference>